<dbReference type="KEGG" id="salk:FBQ74_12825"/>
<reference evidence="3 4" key="1">
    <citation type="submission" date="2019-04" db="EMBL/GenBank/DDBJ databases">
        <title>Salinimonas iocasae sp. nov., a halophilic bacterium isolated from the outer tube casing of tubeworms in Okinawa Trough.</title>
        <authorList>
            <person name="Zhang H."/>
            <person name="Wang H."/>
            <person name="Li C."/>
        </authorList>
    </citation>
    <scope>NUCLEOTIDE SEQUENCE [LARGE SCALE GENOMIC DNA]</scope>
    <source>
        <strain evidence="3 4">KX18D6</strain>
    </source>
</reference>
<dbReference type="PANTHER" id="PTHR35562">
    <property type="entry name" value="DNA ENDONUCLEASE SMRA-RELATED"/>
    <property type="match status" value="1"/>
</dbReference>
<dbReference type="GO" id="GO:0004520">
    <property type="term" value="F:DNA endonuclease activity"/>
    <property type="evidence" value="ECO:0007669"/>
    <property type="project" value="TreeGrafter"/>
</dbReference>
<keyword evidence="3" id="KW-0255">Endonuclease</keyword>
<evidence type="ECO:0000313" key="3">
    <source>
        <dbReference type="EMBL" id="QCZ94301.1"/>
    </source>
</evidence>
<dbReference type="InterPro" id="IPR002625">
    <property type="entry name" value="Smr_dom"/>
</dbReference>
<protein>
    <submittedName>
        <fullName evidence="3">DNA endonuclease SmrA</fullName>
    </submittedName>
</protein>
<dbReference type="SUPFAM" id="SSF160443">
    <property type="entry name" value="SMR domain-like"/>
    <property type="match status" value="1"/>
</dbReference>
<evidence type="ECO:0000313" key="4">
    <source>
        <dbReference type="Proteomes" id="UP000304912"/>
    </source>
</evidence>
<dbReference type="PROSITE" id="PS50828">
    <property type="entry name" value="SMR"/>
    <property type="match status" value="1"/>
</dbReference>
<dbReference type="Gene3D" id="3.30.1370.110">
    <property type="match status" value="1"/>
</dbReference>
<dbReference type="RefSeq" id="WP_139757041.1">
    <property type="nucleotide sequence ID" value="NZ_CP039852.1"/>
</dbReference>
<evidence type="ECO:0000256" key="1">
    <source>
        <dbReference type="SAM" id="MobiDB-lite"/>
    </source>
</evidence>
<dbReference type="PANTHER" id="PTHR35562:SF2">
    <property type="entry name" value="DNA ENDONUCLEASE SMRA-RELATED"/>
    <property type="match status" value="1"/>
</dbReference>
<dbReference type="SMART" id="SM00463">
    <property type="entry name" value="SMR"/>
    <property type="match status" value="1"/>
</dbReference>
<dbReference type="AlphaFoldDB" id="A0A5B7YF84"/>
<gene>
    <name evidence="3" type="primary">smrA</name>
    <name evidence="3" type="ORF">FBQ74_12825</name>
</gene>
<dbReference type="NCBIfam" id="NF033154">
    <property type="entry name" value="endonuc_SmrA"/>
    <property type="match status" value="1"/>
</dbReference>
<dbReference type="InterPro" id="IPR036063">
    <property type="entry name" value="Smr_dom_sf"/>
</dbReference>
<dbReference type="Proteomes" id="UP000304912">
    <property type="component" value="Chromosome"/>
</dbReference>
<keyword evidence="3" id="KW-0540">Nuclease</keyword>
<dbReference type="InterPro" id="IPR047688">
    <property type="entry name" value="Endonuc_SmrA"/>
</dbReference>
<sequence>MHEYDEELNAFLEEMDGVRPIAPDDKVHHHSPEQQIREKQARARRHASQSPELNPLSMDGVKSVHPDDFLSYQQPGIQDGVFKNLRMGKYPVEYRLNLKGMPLKACREAFYDEIVKCHARGTRALLIQHGRGENSKPFPALKKSYVKHWLDELEEVIAYHTAQRQHGGTAATYVLLKKHPDQKLINREKNRKG</sequence>
<keyword evidence="3" id="KW-0378">Hydrolase</keyword>
<keyword evidence="4" id="KW-1185">Reference proteome</keyword>
<organism evidence="3 4">
    <name type="scientific">Salinimonas iocasae</name>
    <dbReference type="NCBI Taxonomy" id="2572577"/>
    <lineage>
        <taxon>Bacteria</taxon>
        <taxon>Pseudomonadati</taxon>
        <taxon>Pseudomonadota</taxon>
        <taxon>Gammaproteobacteria</taxon>
        <taxon>Alteromonadales</taxon>
        <taxon>Alteromonadaceae</taxon>
        <taxon>Alteromonas/Salinimonas group</taxon>
        <taxon>Salinimonas</taxon>
    </lineage>
</organism>
<name>A0A5B7YF84_9ALTE</name>
<evidence type="ECO:0000259" key="2">
    <source>
        <dbReference type="PROSITE" id="PS50828"/>
    </source>
</evidence>
<feature type="domain" description="Smr" evidence="2">
    <location>
        <begin position="96"/>
        <end position="177"/>
    </location>
</feature>
<feature type="compositionally biased region" description="Basic and acidic residues" evidence="1">
    <location>
        <begin position="22"/>
        <end position="41"/>
    </location>
</feature>
<proteinExistence type="predicted"/>
<accession>A0A5B7YF84</accession>
<dbReference type="OrthoDB" id="9808881at2"/>
<feature type="region of interest" description="Disordered" evidence="1">
    <location>
        <begin position="21"/>
        <end position="59"/>
    </location>
</feature>
<dbReference type="Pfam" id="PF01713">
    <property type="entry name" value="Smr"/>
    <property type="match status" value="1"/>
</dbReference>
<dbReference type="EMBL" id="CP039852">
    <property type="protein sequence ID" value="QCZ94301.1"/>
    <property type="molecule type" value="Genomic_DNA"/>
</dbReference>